<protein>
    <submittedName>
        <fullName evidence="1">Uncharacterized protein</fullName>
    </submittedName>
</protein>
<name>X6P8Z4_RETFI</name>
<feature type="non-terminal residue" evidence="1">
    <location>
        <position position="197"/>
    </location>
</feature>
<feature type="non-terminal residue" evidence="1">
    <location>
        <position position="1"/>
    </location>
</feature>
<comment type="caution">
    <text evidence="1">The sequence shown here is derived from an EMBL/GenBank/DDBJ whole genome shotgun (WGS) entry which is preliminary data.</text>
</comment>
<dbReference type="Proteomes" id="UP000023152">
    <property type="component" value="Unassembled WGS sequence"/>
</dbReference>
<dbReference type="EMBL" id="ASPP01002483">
    <property type="protein sequence ID" value="ETO34529.1"/>
    <property type="molecule type" value="Genomic_DNA"/>
</dbReference>
<gene>
    <name evidence="1" type="ORF">RFI_02565</name>
</gene>
<keyword evidence="2" id="KW-1185">Reference proteome</keyword>
<evidence type="ECO:0000313" key="2">
    <source>
        <dbReference type="Proteomes" id="UP000023152"/>
    </source>
</evidence>
<reference evidence="1 2" key="1">
    <citation type="journal article" date="2013" name="Curr. Biol.">
        <title>The Genome of the Foraminiferan Reticulomyxa filosa.</title>
        <authorList>
            <person name="Glockner G."/>
            <person name="Hulsmann N."/>
            <person name="Schleicher M."/>
            <person name="Noegel A.A."/>
            <person name="Eichinger L."/>
            <person name="Gallinger C."/>
            <person name="Pawlowski J."/>
            <person name="Sierra R."/>
            <person name="Euteneuer U."/>
            <person name="Pillet L."/>
            <person name="Moustafa A."/>
            <person name="Platzer M."/>
            <person name="Groth M."/>
            <person name="Szafranski K."/>
            <person name="Schliwa M."/>
        </authorList>
    </citation>
    <scope>NUCLEOTIDE SEQUENCE [LARGE SCALE GENOMIC DNA]</scope>
</reference>
<evidence type="ECO:0000313" key="1">
    <source>
        <dbReference type="EMBL" id="ETO34529.1"/>
    </source>
</evidence>
<sequence length="197" mass="23481">NNNNDNDKKEELRVQRQKFLLEVRFVEACVNLDVTKVHRLLEYWTEQKWDAKLFEIISVVRVDNLAMHEFRLASLLWTLRHIPAVNDVLDVWKQFGFNQQIYVQSPKMKQTFEQSMSNELNDLQLSTDLLYHLFQVKASHMIIEAIMARCPSLSIFDKDALRNFHTRPFVPLLADHLLNNYSSFKLFLRVFLLRRQS</sequence>
<accession>X6P8Z4</accession>
<organism evidence="1 2">
    <name type="scientific">Reticulomyxa filosa</name>
    <dbReference type="NCBI Taxonomy" id="46433"/>
    <lineage>
        <taxon>Eukaryota</taxon>
        <taxon>Sar</taxon>
        <taxon>Rhizaria</taxon>
        <taxon>Retaria</taxon>
        <taxon>Foraminifera</taxon>
        <taxon>Monothalamids</taxon>
        <taxon>Reticulomyxidae</taxon>
        <taxon>Reticulomyxa</taxon>
    </lineage>
</organism>
<dbReference type="AlphaFoldDB" id="X6P8Z4"/>
<proteinExistence type="predicted"/>